<dbReference type="EMBL" id="KQ965775">
    <property type="protein sequence ID" value="KXS13801.1"/>
    <property type="molecule type" value="Genomic_DNA"/>
</dbReference>
<dbReference type="OMA" id="RWICIHE"/>
<evidence type="ECO:0000259" key="1">
    <source>
        <dbReference type="Pfam" id="PF05699"/>
    </source>
</evidence>
<dbReference type="InterPro" id="IPR012337">
    <property type="entry name" value="RNaseH-like_sf"/>
</dbReference>
<name>A0A139AAG6_GONPJ</name>
<dbReference type="Proteomes" id="UP000070544">
    <property type="component" value="Unassembled WGS sequence"/>
</dbReference>
<reference evidence="2 3" key="1">
    <citation type="journal article" date="2015" name="Genome Biol. Evol.">
        <title>Phylogenomic analyses indicate that early fungi evolved digesting cell walls of algal ancestors of land plants.</title>
        <authorList>
            <person name="Chang Y."/>
            <person name="Wang S."/>
            <person name="Sekimoto S."/>
            <person name="Aerts A.L."/>
            <person name="Choi C."/>
            <person name="Clum A."/>
            <person name="LaButti K.M."/>
            <person name="Lindquist E.A."/>
            <person name="Yee Ngan C."/>
            <person name="Ohm R.A."/>
            <person name="Salamov A.A."/>
            <person name="Grigoriev I.V."/>
            <person name="Spatafora J.W."/>
            <person name="Berbee M.L."/>
        </authorList>
    </citation>
    <scope>NUCLEOTIDE SEQUENCE [LARGE SCALE GENOMIC DNA]</scope>
    <source>
        <strain evidence="2 3">JEL478</strain>
    </source>
</reference>
<proteinExistence type="predicted"/>
<organism evidence="2 3">
    <name type="scientific">Gonapodya prolifera (strain JEL478)</name>
    <name type="common">Monoblepharis prolifera</name>
    <dbReference type="NCBI Taxonomy" id="1344416"/>
    <lineage>
        <taxon>Eukaryota</taxon>
        <taxon>Fungi</taxon>
        <taxon>Fungi incertae sedis</taxon>
        <taxon>Chytridiomycota</taxon>
        <taxon>Chytridiomycota incertae sedis</taxon>
        <taxon>Monoblepharidomycetes</taxon>
        <taxon>Monoblepharidales</taxon>
        <taxon>Gonapodyaceae</taxon>
        <taxon>Gonapodya</taxon>
    </lineage>
</organism>
<accession>A0A139AAG6</accession>
<dbReference type="PANTHER" id="PTHR23272">
    <property type="entry name" value="BED FINGER-RELATED"/>
    <property type="match status" value="1"/>
</dbReference>
<feature type="domain" description="HAT C-terminal dimerisation" evidence="1">
    <location>
        <begin position="94"/>
        <end position="179"/>
    </location>
</feature>
<gene>
    <name evidence="2" type="ORF">M427DRAFT_500137</name>
</gene>
<sequence>MLETTNINIDCRFILVLDPRIKMSYFERHKWEEEWVEQAMNQVTGVFCEYLGEGEASEEEGRVQQDETMELEDEFLQHMMDSGTMQTRVGDSDELSQYLSEGVQLYTMDPLEWWKVSAAGLINAPHYPRLTRVARDYLTILGSSVAVEREFSGGGELVTRRRGAMSVGTIRKVMCLRLWWNRKL</sequence>
<dbReference type="STRING" id="1344416.A0A139AAG6"/>
<dbReference type="OrthoDB" id="2692378at2759"/>
<evidence type="ECO:0000313" key="2">
    <source>
        <dbReference type="EMBL" id="KXS13801.1"/>
    </source>
</evidence>
<dbReference type="AlphaFoldDB" id="A0A139AAG6"/>
<dbReference type="InterPro" id="IPR008906">
    <property type="entry name" value="HATC_C_dom"/>
</dbReference>
<dbReference type="PANTHER" id="PTHR23272:SF21">
    <property type="entry name" value="BED ZINC FINGER AND HAT DIMERIZATION DOMAIN-CONTAINING PROTEIN"/>
    <property type="match status" value="1"/>
</dbReference>
<dbReference type="SUPFAM" id="SSF53098">
    <property type="entry name" value="Ribonuclease H-like"/>
    <property type="match status" value="1"/>
</dbReference>
<keyword evidence="3" id="KW-1185">Reference proteome</keyword>
<dbReference type="GO" id="GO:0046983">
    <property type="term" value="F:protein dimerization activity"/>
    <property type="evidence" value="ECO:0007669"/>
    <property type="project" value="InterPro"/>
</dbReference>
<evidence type="ECO:0000313" key="3">
    <source>
        <dbReference type="Proteomes" id="UP000070544"/>
    </source>
</evidence>
<protein>
    <recommendedName>
        <fullName evidence="1">HAT C-terminal dimerisation domain-containing protein</fullName>
    </recommendedName>
</protein>
<dbReference type="Pfam" id="PF05699">
    <property type="entry name" value="Dimer_Tnp_hAT"/>
    <property type="match status" value="1"/>
</dbReference>